<dbReference type="Proteomes" id="UP001243846">
    <property type="component" value="Unassembled WGS sequence"/>
</dbReference>
<comment type="caution">
    <text evidence="2">The sequence shown here is derived from an EMBL/GenBank/DDBJ whole genome shotgun (WGS) entry which is preliminary data.</text>
</comment>
<proteinExistence type="predicted"/>
<dbReference type="PANTHER" id="PTHR35335">
    <property type="entry name" value="UPF0716 PROTEIN FXSA"/>
    <property type="match status" value="1"/>
</dbReference>
<dbReference type="PANTHER" id="PTHR35335:SF1">
    <property type="entry name" value="UPF0716 PROTEIN FXSA"/>
    <property type="match status" value="1"/>
</dbReference>
<feature type="transmembrane region" description="Helical" evidence="1">
    <location>
        <begin position="74"/>
        <end position="96"/>
    </location>
</feature>
<name>A0ABT8D7S4_9RHOB</name>
<evidence type="ECO:0000313" key="2">
    <source>
        <dbReference type="EMBL" id="MDN3712813.1"/>
    </source>
</evidence>
<reference evidence="3" key="1">
    <citation type="journal article" date="2019" name="Int. J. Syst. Evol. Microbiol.">
        <title>The Global Catalogue of Microorganisms (GCM) 10K type strain sequencing project: providing services to taxonomists for standard genome sequencing and annotation.</title>
        <authorList>
            <consortium name="The Broad Institute Genomics Platform"/>
            <consortium name="The Broad Institute Genome Sequencing Center for Infectious Disease"/>
            <person name="Wu L."/>
            <person name="Ma J."/>
        </authorList>
    </citation>
    <scope>NUCLEOTIDE SEQUENCE [LARGE SCALE GENOMIC DNA]</scope>
    <source>
        <strain evidence="3">CECT 8482</strain>
    </source>
</reference>
<keyword evidence="1" id="KW-0812">Transmembrane</keyword>
<keyword evidence="1" id="KW-0472">Membrane</keyword>
<protein>
    <submittedName>
        <fullName evidence="2">FxsA family protein</fullName>
    </submittedName>
</protein>
<gene>
    <name evidence="2" type="ORF">QWZ10_15490</name>
</gene>
<evidence type="ECO:0000256" key="1">
    <source>
        <dbReference type="SAM" id="Phobius"/>
    </source>
</evidence>
<accession>A0ABT8D7S4</accession>
<keyword evidence="1" id="KW-1133">Transmembrane helix</keyword>
<dbReference type="Pfam" id="PF04186">
    <property type="entry name" value="FxsA"/>
    <property type="match status" value="1"/>
</dbReference>
<dbReference type="EMBL" id="JAUFRC010000001">
    <property type="protein sequence ID" value="MDN3712813.1"/>
    <property type="molecule type" value="Genomic_DNA"/>
</dbReference>
<keyword evidence="3" id="KW-1185">Reference proteome</keyword>
<dbReference type="InterPro" id="IPR007313">
    <property type="entry name" value="FxsA"/>
</dbReference>
<sequence length="97" mass="10462">MRLSWVFMLLPIIEIALFVIIGGEIGVLATLAWLFLAGIAGMALIRHQGAQAAMDLQQSLQQMRGTTTPMADRTLLMIAGVLLVVPGFFTDFLAGLC</sequence>
<organism evidence="2 3">
    <name type="scientific">Paracoccus cavernae</name>
    <dbReference type="NCBI Taxonomy" id="1571207"/>
    <lineage>
        <taxon>Bacteria</taxon>
        <taxon>Pseudomonadati</taxon>
        <taxon>Pseudomonadota</taxon>
        <taxon>Alphaproteobacteria</taxon>
        <taxon>Rhodobacterales</taxon>
        <taxon>Paracoccaceae</taxon>
        <taxon>Paracoccus</taxon>
    </lineage>
</organism>
<evidence type="ECO:0000313" key="3">
    <source>
        <dbReference type="Proteomes" id="UP001243846"/>
    </source>
</evidence>
<dbReference type="NCBIfam" id="NF008528">
    <property type="entry name" value="PRK11463.1-2"/>
    <property type="match status" value="1"/>
</dbReference>